<dbReference type="AlphaFoldDB" id="A0A346Y358"/>
<feature type="compositionally biased region" description="Acidic residues" evidence="3">
    <location>
        <begin position="17"/>
        <end position="60"/>
    </location>
</feature>
<gene>
    <name evidence="5" type="ORF">DVS28_a4238</name>
</gene>
<keyword evidence="2" id="KW-0732">Signal</keyword>
<dbReference type="KEGG" id="euz:DVS28_a4238"/>
<evidence type="ECO:0000256" key="3">
    <source>
        <dbReference type="SAM" id="MobiDB-lite"/>
    </source>
</evidence>
<reference evidence="5 6" key="1">
    <citation type="submission" date="2018-09" db="EMBL/GenBank/DDBJ databases">
        <title>Complete genome sequence of Euzebya sp. DY32-46 isolated from seawater of Pacific Ocean.</title>
        <authorList>
            <person name="Xu L."/>
            <person name="Wu Y.-H."/>
            <person name="Xu X.-W."/>
        </authorList>
    </citation>
    <scope>NUCLEOTIDE SEQUENCE [LARGE SCALE GENOMIC DNA]</scope>
    <source>
        <strain evidence="5 6">DY32-46</strain>
    </source>
</reference>
<dbReference type="InterPro" id="IPR028081">
    <property type="entry name" value="Leu-bd"/>
</dbReference>
<evidence type="ECO:0000259" key="4">
    <source>
        <dbReference type="Pfam" id="PF13458"/>
    </source>
</evidence>
<dbReference type="Pfam" id="PF13458">
    <property type="entry name" value="Peripla_BP_6"/>
    <property type="match status" value="1"/>
</dbReference>
<dbReference type="EMBL" id="CP031165">
    <property type="protein sequence ID" value="AXV08905.1"/>
    <property type="molecule type" value="Genomic_DNA"/>
</dbReference>
<evidence type="ECO:0000313" key="6">
    <source>
        <dbReference type="Proteomes" id="UP000264006"/>
    </source>
</evidence>
<evidence type="ECO:0000256" key="1">
    <source>
        <dbReference type="ARBA" id="ARBA00010062"/>
    </source>
</evidence>
<dbReference type="SUPFAM" id="SSF53822">
    <property type="entry name" value="Periplasmic binding protein-like I"/>
    <property type="match status" value="1"/>
</dbReference>
<evidence type="ECO:0000313" key="5">
    <source>
        <dbReference type="EMBL" id="AXV08905.1"/>
    </source>
</evidence>
<sequence length="452" mass="46902">MGLLAIVAAGCSSSDDGGGEESTDAGDTTEETSDATEADADDAADEGDDATDDSGDDAADGGDAGSVPDAPDFGVDSDTIRIGWLGDVTGPTAAAQGFNLEGAEAAVAYLNEQGGVLGRELELAVQDDQYNPETMATNFAAITSDNPVLSIIQCGNCVSLLPQFASTGIPLISPPQTVDAQLEVPNVYNNLAHYGDEADVAVAYIAEKVGSIEDANVAVVHLEVPSGAEWNAYIEQTLEEQGGNYLGAMTINIGAPDYTGVVTQLAQMRNNDDLNYVAFHGAPETGLGMISEMVTQGLTDVPMVGIHGLVGATIFQEGPPEAAELLAGAHSFLSPMDDCEMCATIRDFVAGTEWEDAAIETNFADGWHEVLIAAEAMERAAADAGELSWETMNAALTSAPFDTGGLTCEVDWTSGNQSLCAAVFEWNGDFMEPAKPFEEYTGDIDGEYGAGG</sequence>
<proteinExistence type="inferred from homology"/>
<dbReference type="PANTHER" id="PTHR47235:SF1">
    <property type="entry name" value="BLR6548 PROTEIN"/>
    <property type="match status" value="1"/>
</dbReference>
<dbReference type="Proteomes" id="UP000264006">
    <property type="component" value="Chromosome"/>
</dbReference>
<keyword evidence="6" id="KW-1185">Reference proteome</keyword>
<feature type="domain" description="Leucine-binding protein" evidence="4">
    <location>
        <begin position="79"/>
        <end position="427"/>
    </location>
</feature>
<organism evidence="5 6">
    <name type="scientific">Euzebya pacifica</name>
    <dbReference type="NCBI Taxonomy" id="1608957"/>
    <lineage>
        <taxon>Bacteria</taxon>
        <taxon>Bacillati</taxon>
        <taxon>Actinomycetota</taxon>
        <taxon>Nitriliruptoria</taxon>
        <taxon>Euzebyales</taxon>
    </lineage>
</organism>
<evidence type="ECO:0000256" key="2">
    <source>
        <dbReference type="ARBA" id="ARBA00022729"/>
    </source>
</evidence>
<accession>A0A346Y358</accession>
<feature type="region of interest" description="Disordered" evidence="3">
    <location>
        <begin position="9"/>
        <end position="78"/>
    </location>
</feature>
<dbReference type="InterPro" id="IPR028082">
    <property type="entry name" value="Peripla_BP_I"/>
</dbReference>
<dbReference type="PANTHER" id="PTHR47235">
    <property type="entry name" value="BLR6548 PROTEIN"/>
    <property type="match status" value="1"/>
</dbReference>
<dbReference type="Gene3D" id="3.40.50.2300">
    <property type="match status" value="2"/>
</dbReference>
<name>A0A346Y358_9ACTN</name>
<comment type="similarity">
    <text evidence="1">Belongs to the leucine-binding protein family.</text>
</comment>
<protein>
    <submittedName>
        <fullName evidence="5">Branched-chain amino acid ABC transporter, amino acid-binding protein</fullName>
    </submittedName>
</protein>